<gene>
    <name evidence="2" type="ORF">NEMVEDRAFT_v1g248755</name>
</gene>
<evidence type="ECO:0000313" key="2">
    <source>
        <dbReference type="EMBL" id="EDO28723.1"/>
    </source>
</evidence>
<evidence type="ECO:0000256" key="1">
    <source>
        <dbReference type="SAM" id="SignalP"/>
    </source>
</evidence>
<feature type="chain" id="PRO_5012836083" description="Apple domain-containing protein" evidence="1">
    <location>
        <begin position="16"/>
        <end position="761"/>
    </location>
</feature>
<organism evidence="2 3">
    <name type="scientific">Nematostella vectensis</name>
    <name type="common">Starlet sea anemone</name>
    <dbReference type="NCBI Taxonomy" id="45351"/>
    <lineage>
        <taxon>Eukaryota</taxon>
        <taxon>Metazoa</taxon>
        <taxon>Cnidaria</taxon>
        <taxon>Anthozoa</taxon>
        <taxon>Hexacorallia</taxon>
        <taxon>Actiniaria</taxon>
        <taxon>Edwardsiidae</taxon>
        <taxon>Nematostella</taxon>
    </lineage>
</organism>
<feature type="signal peptide" evidence="1">
    <location>
        <begin position="1"/>
        <end position="15"/>
    </location>
</feature>
<dbReference type="AlphaFoldDB" id="A7T5N9"/>
<dbReference type="PANTHER" id="PTHR47018">
    <property type="entry name" value="CXC DOMAIN-CONTAINING PROTEIN-RELATED"/>
    <property type="match status" value="1"/>
</dbReference>
<reference evidence="2" key="1">
    <citation type="journal article" date="2007" name="Science">
        <title>Sea anemone genome reveals ancestral eumetazoan gene repertoire and genomic organization.</title>
        <authorList>
            <person name="Putnam N.H."/>
            <person name="Srivastava M."/>
            <person name="Hellsten U."/>
            <person name="Dirks B."/>
            <person name="Chapman J."/>
            <person name="Salamov A."/>
            <person name="Terry A."/>
            <person name="Shapiro H."/>
            <person name="Lindquist E."/>
            <person name="Kapitonov V.V."/>
            <person name="Jurka J."/>
            <person name="Genikhovich G."/>
            <person name="Grigoriev I.V."/>
            <person name="Lucas S.M."/>
            <person name="Steele R.E."/>
            <person name="Finnerty J.R."/>
            <person name="Technau U."/>
            <person name="Martindale M.Q."/>
            <person name="Rokhsar D.S."/>
        </authorList>
    </citation>
    <scope>NUCLEOTIDE SEQUENCE [LARGE SCALE GENOMIC DNA]</scope>
    <source>
        <strain evidence="2">CH2 x CH6</strain>
    </source>
</reference>
<proteinExistence type="predicted"/>
<name>A7T5N9_NEMVE</name>
<sequence>MLFYILVSVLPFARSHDTLAGITRDDFEFNFANFIKHESSYLNVTTLVSHFVEGEEHCVKKCKDNNACLSINMAAQPNSNALHWCGLLSTDKYNESMKFISGNETSIHYSIQQFQGNSDGSTVVINTLDPYIKTTTEVKENEGLVGKPSLDSYRKVLDFLKEWASYGNKEYSEAWIRLDGISVEALQGKSSWHRSCYKDVAHTGMLKRAKTRSLPAGESLRKAVTKSGNEKLAVKLNTAIASNDAHSIDIKYHHNCWLTNLQAAYKEILHANNVPDSNVHRKSLKQLLKDEIPDVDFHRPKRVNEPERVSVKIGRDQAIQIAEEQNEIDDDEMKTLFDAAALIRKSIKKCKKWEFTGSFEDIADENVPRELVSFFRWVIQGPFDLSLQHESKSNEVNKRAMSLTESTVAMFLSDRQVRHKKAESTRMRSEMPQQLAIGLAIHKAVRSKELINLLHGFGLAVDYNRVLRVQSQIESNVLQRMEENDGIYLPPDIVKGRHVFFAIDNVDFAEDTPDGKRTFHGTVMASAMASAPRLKIEVHVDASLQHRSKEDLPESFTSLLECPAPPLKPKGPSNSKFSLSVKELPMQTRMEDAAWILGRNATRTQAYNAQAGTAALEQNPQPKKITSIPVMSAYNSLVTEPIPTTRVGTAPLVAAPAHDWSTLLTVLMQAQDISVKVVGPTRKTVISLDLGLYQPSKKLQMARWNGRITRRHTSEKTLFEKLIIHLLTVVASIEIADVTHHLIVTLTQLDIESVQKGCKCI</sequence>
<dbReference type="OMA" id="VEMEWFT"/>
<evidence type="ECO:0000313" key="3">
    <source>
        <dbReference type="Proteomes" id="UP000001593"/>
    </source>
</evidence>
<evidence type="ECO:0008006" key="4">
    <source>
        <dbReference type="Google" id="ProtNLM"/>
    </source>
</evidence>
<keyword evidence="3" id="KW-1185">Reference proteome</keyword>
<keyword evidence="1" id="KW-0732">Signal</keyword>
<dbReference type="eggNOG" id="ENOG502SITK">
    <property type="taxonomic scope" value="Eukaryota"/>
</dbReference>
<dbReference type="EMBL" id="DS471248">
    <property type="protein sequence ID" value="EDO28723.1"/>
    <property type="molecule type" value="Genomic_DNA"/>
</dbReference>
<dbReference type="Proteomes" id="UP000001593">
    <property type="component" value="Unassembled WGS sequence"/>
</dbReference>
<dbReference type="HOGENOM" id="CLU_366511_0_0_1"/>
<protein>
    <recommendedName>
        <fullName evidence="4">Apple domain-containing protein</fullName>
    </recommendedName>
</protein>
<accession>A7T5N9</accession>
<dbReference type="PANTHER" id="PTHR47018:SF3">
    <property type="entry name" value="MYCBP-ASSOCIATED PROTEIN"/>
    <property type="match status" value="1"/>
</dbReference>
<dbReference type="InParanoid" id="A7T5N9"/>
<dbReference type="PhylomeDB" id="A7T5N9"/>